<evidence type="ECO:0000313" key="2">
    <source>
        <dbReference type="EMBL" id="ELZ20833.1"/>
    </source>
</evidence>
<dbReference type="AlphaFoldDB" id="M0CDV4"/>
<feature type="region of interest" description="Disordered" evidence="1">
    <location>
        <begin position="1"/>
        <end position="39"/>
    </location>
</feature>
<reference evidence="2 3" key="1">
    <citation type="journal article" date="2014" name="PLoS Genet.">
        <title>Phylogenetically driven sequencing of extremely halophilic archaea reveals strategies for static and dynamic osmo-response.</title>
        <authorList>
            <person name="Becker E.A."/>
            <person name="Seitzer P.M."/>
            <person name="Tritt A."/>
            <person name="Larsen D."/>
            <person name="Krusor M."/>
            <person name="Yao A.I."/>
            <person name="Wu D."/>
            <person name="Madern D."/>
            <person name="Eisen J.A."/>
            <person name="Darling A.E."/>
            <person name="Facciotti M.T."/>
        </authorList>
    </citation>
    <scope>NUCLEOTIDE SEQUENCE [LARGE SCALE GENOMIC DNA]</scope>
    <source>
        <strain evidence="2 3">2-9-1</strain>
    </source>
</reference>
<sequence length="133" mass="15402">MGIIFDSENSKVSGTPSQELEEGSESSNGSEEATEEYKTLPDSFFSRITQRQKAYVEILLEADGWLSNEEIRRQLEDDYDLNCGGPQAISGIRSGFTRKYGKGFSVDERDWMGDQNQYRLNEQYREEIEEYWN</sequence>
<protein>
    <submittedName>
        <fullName evidence="2">Uncharacterized protein</fullName>
    </submittedName>
</protein>
<proteinExistence type="predicted"/>
<dbReference type="EMBL" id="AOIU01000044">
    <property type="protein sequence ID" value="ELZ20833.1"/>
    <property type="molecule type" value="Genomic_DNA"/>
</dbReference>
<name>M0CDV4_9EURY</name>
<gene>
    <name evidence="2" type="ORF">C475_19578</name>
</gene>
<dbReference type="eggNOG" id="arCOG05223">
    <property type="taxonomic scope" value="Archaea"/>
</dbReference>
<keyword evidence="3" id="KW-1185">Reference proteome</keyword>
<accession>M0CDV4</accession>
<evidence type="ECO:0000256" key="1">
    <source>
        <dbReference type="SAM" id="MobiDB-lite"/>
    </source>
</evidence>
<dbReference type="Proteomes" id="UP000011626">
    <property type="component" value="Unassembled WGS sequence"/>
</dbReference>
<comment type="caution">
    <text evidence="2">The sequence shown here is derived from an EMBL/GenBank/DDBJ whole genome shotgun (WGS) entry which is preliminary data.</text>
</comment>
<evidence type="ECO:0000313" key="3">
    <source>
        <dbReference type="Proteomes" id="UP000011626"/>
    </source>
</evidence>
<organism evidence="2 3">
    <name type="scientific">Halosimplex carlsbadense 2-9-1</name>
    <dbReference type="NCBI Taxonomy" id="797114"/>
    <lineage>
        <taxon>Archaea</taxon>
        <taxon>Methanobacteriati</taxon>
        <taxon>Methanobacteriota</taxon>
        <taxon>Stenosarchaea group</taxon>
        <taxon>Halobacteria</taxon>
        <taxon>Halobacteriales</taxon>
        <taxon>Haloarculaceae</taxon>
        <taxon>Halosimplex</taxon>
    </lineage>
</organism>